<evidence type="ECO:0000313" key="2">
    <source>
        <dbReference type="EMBL" id="MED1202399.1"/>
    </source>
</evidence>
<evidence type="ECO:0000256" key="1">
    <source>
        <dbReference type="SAM" id="Phobius"/>
    </source>
</evidence>
<keyword evidence="1" id="KW-1133">Transmembrane helix</keyword>
<keyword evidence="1" id="KW-0472">Membrane</keyword>
<proteinExistence type="predicted"/>
<evidence type="ECO:0000313" key="3">
    <source>
        <dbReference type="Proteomes" id="UP001341444"/>
    </source>
</evidence>
<name>A0ABU6MCL8_9BACI</name>
<dbReference type="EMBL" id="JARMAB010000006">
    <property type="protein sequence ID" value="MED1202399.1"/>
    <property type="molecule type" value="Genomic_DNA"/>
</dbReference>
<keyword evidence="1" id="KW-0812">Transmembrane</keyword>
<dbReference type="Proteomes" id="UP001341444">
    <property type="component" value="Unassembled WGS sequence"/>
</dbReference>
<feature type="transmembrane region" description="Helical" evidence="1">
    <location>
        <begin position="60"/>
        <end position="84"/>
    </location>
</feature>
<gene>
    <name evidence="2" type="ORF">P4T90_04750</name>
</gene>
<sequence>MNYYHQCRGGIGKPVEIRTVDGRIHRGVIHRVDNRHVYLRPFPGRNYGGFGYPYYGGYGWGWGAGFGWGVALGAIASIAFLGLFW</sequence>
<keyword evidence="3" id="KW-1185">Reference proteome</keyword>
<organism evidence="2 3">
    <name type="scientific">Heyndrickxia acidicola</name>
    <dbReference type="NCBI Taxonomy" id="209389"/>
    <lineage>
        <taxon>Bacteria</taxon>
        <taxon>Bacillati</taxon>
        <taxon>Bacillota</taxon>
        <taxon>Bacilli</taxon>
        <taxon>Bacillales</taxon>
        <taxon>Bacillaceae</taxon>
        <taxon>Heyndrickxia</taxon>
    </lineage>
</organism>
<dbReference type="RefSeq" id="WP_066265871.1">
    <property type="nucleotide sequence ID" value="NZ_JARMAB010000006.1"/>
</dbReference>
<comment type="caution">
    <text evidence="2">The sequence shown here is derived from an EMBL/GenBank/DDBJ whole genome shotgun (WGS) entry which is preliminary data.</text>
</comment>
<accession>A0ABU6MCL8</accession>
<protein>
    <submittedName>
        <fullName evidence="2">Uncharacterized protein</fullName>
    </submittedName>
</protein>
<reference evidence="2 3" key="1">
    <citation type="submission" date="2023-03" db="EMBL/GenBank/DDBJ databases">
        <title>Bacillus Genome Sequencing.</title>
        <authorList>
            <person name="Dunlap C."/>
        </authorList>
    </citation>
    <scope>NUCLEOTIDE SEQUENCE [LARGE SCALE GENOMIC DNA]</scope>
    <source>
        <strain evidence="2 3">B-23453</strain>
    </source>
</reference>